<accession>R1AU12</accession>
<dbReference type="SUPFAM" id="SSF53328">
    <property type="entry name" value="Formyltransferase"/>
    <property type="match status" value="1"/>
</dbReference>
<gene>
    <name evidence="6" type="primary">purN</name>
    <name evidence="8" type="ORF">L21TH_1808</name>
</gene>
<feature type="binding site" evidence="6">
    <location>
        <begin position="14"/>
        <end position="16"/>
    </location>
    <ligand>
        <name>N(1)-(5-phospho-beta-D-ribosyl)glycinamide</name>
        <dbReference type="ChEBI" id="CHEBI:143788"/>
    </ligand>
</feature>
<evidence type="ECO:0000259" key="7">
    <source>
        <dbReference type="Pfam" id="PF00551"/>
    </source>
</evidence>
<evidence type="ECO:0000256" key="2">
    <source>
        <dbReference type="ARBA" id="ARBA00022563"/>
    </source>
</evidence>
<dbReference type="HAMAP" id="MF_01930">
    <property type="entry name" value="PurN"/>
    <property type="match status" value="1"/>
</dbReference>
<comment type="similarity">
    <text evidence="6">Belongs to the GART family.</text>
</comment>
<comment type="pathway">
    <text evidence="1 6">Purine metabolism; IMP biosynthesis via de novo pathway; N(2)-formyl-N(1)-(5-phospho-D-ribosyl)glycinamide from N(1)-(5-phospho-D-ribosyl)glycinamide (10-formyl THF route): step 1/1.</text>
</comment>
<dbReference type="PRINTS" id="PR01575">
    <property type="entry name" value="FFH4HYDRLASE"/>
</dbReference>
<comment type="caution">
    <text evidence="8">The sequence shown here is derived from an EMBL/GenBank/DDBJ whole genome shotgun (WGS) entry which is preliminary data.</text>
</comment>
<dbReference type="PANTHER" id="PTHR43369">
    <property type="entry name" value="PHOSPHORIBOSYLGLYCINAMIDE FORMYLTRANSFERASE"/>
    <property type="match status" value="1"/>
</dbReference>
<dbReference type="EMBL" id="ARZA01000203">
    <property type="protein sequence ID" value="EOD00157.1"/>
    <property type="molecule type" value="Genomic_DNA"/>
</dbReference>
<dbReference type="InterPro" id="IPR036477">
    <property type="entry name" value="Formyl_transf_N_sf"/>
</dbReference>
<evidence type="ECO:0000313" key="8">
    <source>
        <dbReference type="EMBL" id="EOD00157.1"/>
    </source>
</evidence>
<dbReference type="RefSeq" id="WP_006314504.1">
    <property type="nucleotide sequence ID" value="NZ_ARZA01000203.1"/>
</dbReference>
<keyword evidence="2" id="KW-0554">One-carbon metabolism</keyword>
<dbReference type="STRING" id="1304284.L21TH_1808"/>
<keyword evidence="4 6" id="KW-0658">Purine biosynthesis</keyword>
<keyword evidence="3 6" id="KW-0808">Transferase</keyword>
<dbReference type="NCBIfam" id="TIGR00639">
    <property type="entry name" value="PurN"/>
    <property type="match status" value="1"/>
</dbReference>
<comment type="caution">
    <text evidence="6">Lacks conserved residue(s) required for the propagation of feature annotation.</text>
</comment>
<name>R1AU12_9FIRM</name>
<evidence type="ECO:0000256" key="5">
    <source>
        <dbReference type="ARBA" id="ARBA00022801"/>
    </source>
</evidence>
<dbReference type="GO" id="GO:0006189">
    <property type="term" value="P:'de novo' IMP biosynthetic process"/>
    <property type="evidence" value="ECO:0007669"/>
    <property type="project" value="UniProtKB-UniRule"/>
</dbReference>
<protein>
    <recommendedName>
        <fullName evidence="6">Phosphoribosylglycinamide formyltransferase</fullName>
        <ecNumber evidence="6">2.1.2.2</ecNumber>
    </recommendedName>
    <alternativeName>
        <fullName evidence="6">5'-phosphoribosylglycinamide transformylase</fullName>
    </alternativeName>
    <alternativeName>
        <fullName evidence="6">GAR transformylase</fullName>
        <shortName evidence="6">GART</shortName>
    </alternativeName>
</protein>
<proteinExistence type="inferred from homology"/>
<dbReference type="PATRIC" id="fig|1304284.3.peg.1775"/>
<dbReference type="InterPro" id="IPR004607">
    <property type="entry name" value="GART"/>
</dbReference>
<dbReference type="GO" id="GO:0008864">
    <property type="term" value="F:formyltetrahydrofolate deformylase activity"/>
    <property type="evidence" value="ECO:0007669"/>
    <property type="project" value="InterPro"/>
</dbReference>
<dbReference type="UniPathway" id="UPA00074">
    <property type="reaction ID" value="UER00126"/>
</dbReference>
<evidence type="ECO:0000313" key="9">
    <source>
        <dbReference type="Proteomes" id="UP000013378"/>
    </source>
</evidence>
<dbReference type="EC" id="2.1.2.2" evidence="6"/>
<evidence type="ECO:0000256" key="6">
    <source>
        <dbReference type="HAMAP-Rule" id="MF_01930"/>
    </source>
</evidence>
<dbReference type="InterPro" id="IPR002376">
    <property type="entry name" value="Formyl_transf_N"/>
</dbReference>
<keyword evidence="9" id="KW-1185">Reference proteome</keyword>
<feature type="active site" description="Proton donor" evidence="6">
    <location>
        <position position="111"/>
    </location>
</feature>
<sequence>MSLTKIGVLISGSGTNLQSLIDNTRNGHINGKIEVVISNKKDAYGLKRAENNGIDSLYINRKEFDSDLEFNRKIIEELKKRNIELVVLAGYLKILSHEFVREYKNRIINIHPSLIPSFCGKGYYGKKVHQAVLEYGVKVTGATVHFVDEGTDTGPIILQKTVNVDTNDTVETLQKKVLKIEHEILPEAVKLYCDRKLKIKGRKVEVSVSS</sequence>
<dbReference type="Gene3D" id="3.40.50.170">
    <property type="entry name" value="Formyl transferase, N-terminal domain"/>
    <property type="match status" value="1"/>
</dbReference>
<evidence type="ECO:0000256" key="3">
    <source>
        <dbReference type="ARBA" id="ARBA00022679"/>
    </source>
</evidence>
<dbReference type="eggNOG" id="COG0299">
    <property type="taxonomic scope" value="Bacteria"/>
</dbReference>
<feature type="binding site" evidence="6">
    <location>
        <begin position="92"/>
        <end position="95"/>
    </location>
    <ligand>
        <name>(6R)-10-formyltetrahydrofolate</name>
        <dbReference type="ChEBI" id="CHEBI:195366"/>
    </ligand>
</feature>
<evidence type="ECO:0000256" key="4">
    <source>
        <dbReference type="ARBA" id="ARBA00022755"/>
    </source>
</evidence>
<keyword evidence="5" id="KW-0378">Hydrolase</keyword>
<comment type="catalytic activity">
    <reaction evidence="6">
        <text>N(1)-(5-phospho-beta-D-ribosyl)glycinamide + (6R)-10-formyltetrahydrofolate = N(2)-formyl-N(1)-(5-phospho-beta-D-ribosyl)glycinamide + (6S)-5,6,7,8-tetrahydrofolate + H(+)</text>
        <dbReference type="Rhea" id="RHEA:15053"/>
        <dbReference type="ChEBI" id="CHEBI:15378"/>
        <dbReference type="ChEBI" id="CHEBI:57453"/>
        <dbReference type="ChEBI" id="CHEBI:143788"/>
        <dbReference type="ChEBI" id="CHEBI:147286"/>
        <dbReference type="ChEBI" id="CHEBI:195366"/>
        <dbReference type="EC" id="2.1.2.2"/>
    </reaction>
</comment>
<feature type="site" description="Raises pKa of active site His" evidence="6">
    <location>
        <position position="152"/>
    </location>
</feature>
<evidence type="ECO:0000256" key="1">
    <source>
        <dbReference type="ARBA" id="ARBA00005054"/>
    </source>
</evidence>
<dbReference type="GO" id="GO:0005829">
    <property type="term" value="C:cytosol"/>
    <property type="evidence" value="ECO:0007669"/>
    <property type="project" value="TreeGrafter"/>
</dbReference>
<dbReference type="InterPro" id="IPR004810">
    <property type="entry name" value="PurU"/>
</dbReference>
<organism evidence="8 9">
    <name type="scientific">Caldisalinibacter kiritimatiensis</name>
    <dbReference type="NCBI Taxonomy" id="1304284"/>
    <lineage>
        <taxon>Bacteria</taxon>
        <taxon>Bacillati</taxon>
        <taxon>Bacillota</taxon>
        <taxon>Tissierellia</taxon>
        <taxon>Tissierellales</taxon>
        <taxon>Thermohalobacteraceae</taxon>
        <taxon>Caldisalinibacter</taxon>
    </lineage>
</organism>
<feature type="domain" description="Formyl transferase N-terminal" evidence="7">
    <location>
        <begin position="5"/>
        <end position="189"/>
    </location>
</feature>
<dbReference type="GO" id="GO:0004644">
    <property type="term" value="F:phosphoribosylglycinamide formyltransferase activity"/>
    <property type="evidence" value="ECO:0007669"/>
    <property type="project" value="UniProtKB-UniRule"/>
</dbReference>
<dbReference type="AlphaFoldDB" id="R1AU12"/>
<dbReference type="PANTHER" id="PTHR43369:SF2">
    <property type="entry name" value="PHOSPHORIBOSYLGLYCINAMIDE FORMYLTRANSFERASE"/>
    <property type="match status" value="1"/>
</dbReference>
<feature type="binding site" evidence="6">
    <location>
        <position position="109"/>
    </location>
    <ligand>
        <name>(6R)-10-formyltetrahydrofolate</name>
        <dbReference type="ChEBI" id="CHEBI:195366"/>
    </ligand>
</feature>
<dbReference type="CDD" id="cd08645">
    <property type="entry name" value="FMT_core_GART"/>
    <property type="match status" value="1"/>
</dbReference>
<reference evidence="8 9" key="1">
    <citation type="journal article" date="2015" name="Geomicrobiol. J.">
        <title>Caldisalinibacter kiritimatiensis gen. nov., sp. nov., a moderately thermohalophilic thiosulfate-reducing bacterium from a hypersaline microbial mat.</title>
        <authorList>
            <person name="Ben Hania W."/>
            <person name="Joseph M."/>
            <person name="Fiebig A."/>
            <person name="Bunk B."/>
            <person name="Klenk H.-P."/>
            <person name="Fardeau M.-L."/>
            <person name="Spring S."/>
        </authorList>
    </citation>
    <scope>NUCLEOTIDE SEQUENCE [LARGE SCALE GENOMIC DNA]</scope>
    <source>
        <strain evidence="8 9">L21-TH-D2</strain>
    </source>
</reference>
<dbReference type="Pfam" id="PF00551">
    <property type="entry name" value="Formyl_trans_N"/>
    <property type="match status" value="1"/>
</dbReference>
<dbReference type="OrthoDB" id="9806170at2"/>
<dbReference type="GO" id="GO:0006730">
    <property type="term" value="P:one-carbon metabolic process"/>
    <property type="evidence" value="ECO:0007669"/>
    <property type="project" value="UniProtKB-KW"/>
</dbReference>
<comment type="function">
    <text evidence="6">Catalyzes the transfer of a formyl group from 10-formyltetrahydrofolate to 5-phospho-ribosyl-glycinamide (GAR), producing 5-phospho-ribosyl-N-formylglycinamide (FGAR) and tetrahydrofolate.</text>
</comment>
<dbReference type="Proteomes" id="UP000013378">
    <property type="component" value="Unassembled WGS sequence"/>
</dbReference>